<reference evidence="1 2" key="1">
    <citation type="submission" date="2019-06" db="EMBL/GenBank/DDBJ databases">
        <title>Paenimaribius caenipelagi gen. nov., sp. nov., isolated from a tidal flat.</title>
        <authorList>
            <person name="Yoon J.-H."/>
        </authorList>
    </citation>
    <scope>NUCLEOTIDE SEQUENCE [LARGE SCALE GENOMIC DNA]</scope>
    <source>
        <strain evidence="1 2">JBTF-M29</strain>
    </source>
</reference>
<comment type="caution">
    <text evidence="1">The sequence shown here is derived from an EMBL/GenBank/DDBJ whole genome shotgun (WGS) entry which is preliminary data.</text>
</comment>
<dbReference type="AlphaFoldDB" id="A0A547PPY2"/>
<proteinExistence type="predicted"/>
<evidence type="ECO:0000313" key="2">
    <source>
        <dbReference type="Proteomes" id="UP000318590"/>
    </source>
</evidence>
<organism evidence="1 2">
    <name type="scientific">Palleronia caenipelagi</name>
    <dbReference type="NCBI Taxonomy" id="2489174"/>
    <lineage>
        <taxon>Bacteria</taxon>
        <taxon>Pseudomonadati</taxon>
        <taxon>Pseudomonadota</taxon>
        <taxon>Alphaproteobacteria</taxon>
        <taxon>Rhodobacterales</taxon>
        <taxon>Roseobacteraceae</taxon>
        <taxon>Palleronia</taxon>
    </lineage>
</organism>
<sequence length="544" mass="59581">MTHSKDALKTRTGQLLYRHLPEEYRYRDTGTAAELGDLEAYLHGFGDLLDLFRATLDQAYADGFAEPTDTGAASQVWLLPYLADLLGTHLLSPDLDGTGAIRRAELKNTVDWSKGKGTLGVTDDVADVMADAETVVVEGWKRVALTPRLGLPPFSLTPQAGRDLLAMAPQGTPDPRFTSRAVRTDTDTGDLQSFRLLSRDVNGHAIDENINWVLRNPGGVPCFPGAYDDRSVTTPDIRRTGRTPPGAMPRRVRVYVQPQSGFFEPGLKQVAPSSQTVKSWVQAQMDLGIDPVVIGPREVYHILNLNPDDAPDRLTISGGRSLQSGMNVHLHDLNFLDTIRVRTGAELSLRDCAVERVLVEQSTAPDAVALTARNCLFNRLSGPAGFAKLEYVTVMESTLLGRIWASDCLFVGKLDDPTCFDDGSCVRFSRVQPQLDPEHCLFARALSNTVRPARFVRRPFGTPGSCAVREAKFGEPGCGVLDHSADVEIRKGSEDGMEMGTYHDRGYAARLIALERKLTDQLPLGQELQLTHDPMLALAPPTPK</sequence>
<dbReference type="OrthoDB" id="626916at2"/>
<dbReference type="EMBL" id="VFSV01000031">
    <property type="protein sequence ID" value="TRD16104.1"/>
    <property type="molecule type" value="Genomic_DNA"/>
</dbReference>
<name>A0A547PPY2_9RHOB</name>
<dbReference type="Proteomes" id="UP000318590">
    <property type="component" value="Unassembled WGS sequence"/>
</dbReference>
<evidence type="ECO:0008006" key="3">
    <source>
        <dbReference type="Google" id="ProtNLM"/>
    </source>
</evidence>
<keyword evidence="2" id="KW-1185">Reference proteome</keyword>
<dbReference type="RefSeq" id="WP_142835543.1">
    <property type="nucleotide sequence ID" value="NZ_VFSV01000031.1"/>
</dbReference>
<evidence type="ECO:0000313" key="1">
    <source>
        <dbReference type="EMBL" id="TRD16104.1"/>
    </source>
</evidence>
<accession>A0A547PPY2</accession>
<protein>
    <recommendedName>
        <fullName evidence="3">Phage tail protein</fullName>
    </recommendedName>
</protein>
<gene>
    <name evidence="1" type="ORF">FEV53_14565</name>
</gene>